<evidence type="ECO:0000313" key="4">
    <source>
        <dbReference type="Proteomes" id="UP000199515"/>
    </source>
</evidence>
<dbReference type="InterPro" id="IPR005490">
    <property type="entry name" value="LD_TPept_cat_dom"/>
</dbReference>
<name>A0A1H2T097_9PSEU</name>
<evidence type="ECO:0000313" key="3">
    <source>
        <dbReference type="EMBL" id="SDW37268.1"/>
    </source>
</evidence>
<dbReference type="GO" id="GO:0016740">
    <property type="term" value="F:transferase activity"/>
    <property type="evidence" value="ECO:0007669"/>
    <property type="project" value="InterPro"/>
</dbReference>
<dbReference type="PANTHER" id="PTHR38589:SF1">
    <property type="entry name" value="BLR0621 PROTEIN"/>
    <property type="match status" value="1"/>
</dbReference>
<feature type="domain" description="L,D-TPase catalytic" evidence="2">
    <location>
        <begin position="70"/>
        <end position="221"/>
    </location>
</feature>
<reference evidence="3 4" key="1">
    <citation type="submission" date="2016-10" db="EMBL/GenBank/DDBJ databases">
        <authorList>
            <person name="de Groot N.N."/>
        </authorList>
    </citation>
    <scope>NUCLEOTIDE SEQUENCE [LARGE SCALE GENOMIC DNA]</scope>
    <source>
        <strain evidence="3 4">CPCC 202699</strain>
    </source>
</reference>
<proteinExistence type="predicted"/>
<dbReference type="EMBL" id="FNON01000001">
    <property type="protein sequence ID" value="SDW37268.1"/>
    <property type="molecule type" value="Genomic_DNA"/>
</dbReference>
<evidence type="ECO:0000256" key="1">
    <source>
        <dbReference type="SAM" id="SignalP"/>
    </source>
</evidence>
<feature type="signal peptide" evidence="1">
    <location>
        <begin position="1"/>
        <end position="25"/>
    </location>
</feature>
<protein>
    <submittedName>
        <fullName evidence="3">L,D-peptidoglycan transpeptidase YkuD, ErfK/YbiS/YcfS/YnhG family</fullName>
    </submittedName>
</protein>
<gene>
    <name evidence="3" type="ORF">SAMN05421504_101414</name>
</gene>
<dbReference type="Pfam" id="PF03734">
    <property type="entry name" value="YkuD"/>
    <property type="match status" value="1"/>
</dbReference>
<sequence>MTKRFLAATILAVTTLLAGGLPADADTATFTRELPLPYDGDAGQVVTVVGADETATTAELTAWRRSGSGWRVVLGPVSAFVGKQGIGEASESTSHTPAGVWTLTEGFGNEPGDDYKIPYLQIDENDWWVSDTESEFYNQYYRCAPGECPFDEAAGEDLGRVGRAYDRAAVIDYNRDPATPGAGSAFFLHVSTGKPTAGCVSIPARELDLLLKWLDPAKEPVIDIGIA</sequence>
<keyword evidence="1" id="KW-0732">Signal</keyword>
<evidence type="ECO:0000259" key="2">
    <source>
        <dbReference type="Pfam" id="PF03734"/>
    </source>
</evidence>
<keyword evidence="4" id="KW-1185">Reference proteome</keyword>
<dbReference type="PANTHER" id="PTHR38589">
    <property type="entry name" value="BLR0621 PROTEIN"/>
    <property type="match status" value="1"/>
</dbReference>
<feature type="chain" id="PRO_5011547050" evidence="1">
    <location>
        <begin position="26"/>
        <end position="227"/>
    </location>
</feature>
<dbReference type="AlphaFoldDB" id="A0A1H2T097"/>
<dbReference type="STRING" id="589385.SAMN05421504_101414"/>
<organism evidence="3 4">
    <name type="scientific">Amycolatopsis xylanica</name>
    <dbReference type="NCBI Taxonomy" id="589385"/>
    <lineage>
        <taxon>Bacteria</taxon>
        <taxon>Bacillati</taxon>
        <taxon>Actinomycetota</taxon>
        <taxon>Actinomycetes</taxon>
        <taxon>Pseudonocardiales</taxon>
        <taxon>Pseudonocardiaceae</taxon>
        <taxon>Amycolatopsis</taxon>
    </lineage>
</organism>
<dbReference type="RefSeq" id="WP_176968468.1">
    <property type="nucleotide sequence ID" value="NZ_FNON01000001.1"/>
</dbReference>
<accession>A0A1H2T097</accession>
<dbReference type="Proteomes" id="UP000199515">
    <property type="component" value="Unassembled WGS sequence"/>
</dbReference>